<dbReference type="AlphaFoldDB" id="A0A6P4YTX4"/>
<proteinExistence type="predicted"/>
<accession>A0A6P4YTX4</accession>
<dbReference type="KEGG" id="bbel:109476377"/>
<dbReference type="RefSeq" id="XP_019632870.1">
    <property type="nucleotide sequence ID" value="XM_019777311.1"/>
</dbReference>
<dbReference type="GeneID" id="109476377"/>
<dbReference type="Proteomes" id="UP000515135">
    <property type="component" value="Unplaced"/>
</dbReference>
<keyword evidence="1" id="KW-1185">Reference proteome</keyword>
<sequence length="104" mass="11873">MATLFKISAIEEYTFNGDQMTYRSHSAPPTQWTLTLGQPTNVFVNGVGLLQMSLEKDEYGRYLTRVRKGDDEMIHTHRLDSKGQLEISTLLPSGKTSRRVLKRL</sequence>
<reference evidence="2" key="1">
    <citation type="submission" date="2025-08" db="UniProtKB">
        <authorList>
            <consortium name="RefSeq"/>
        </authorList>
    </citation>
    <scope>IDENTIFICATION</scope>
    <source>
        <tissue evidence="2">Gonad</tissue>
    </source>
</reference>
<protein>
    <submittedName>
        <fullName evidence="2">Uncharacterized protein LOC109476377</fullName>
    </submittedName>
</protein>
<name>A0A6P4YTX4_BRABE</name>
<gene>
    <name evidence="2" type="primary">LOC109476377</name>
</gene>
<evidence type="ECO:0000313" key="1">
    <source>
        <dbReference type="Proteomes" id="UP000515135"/>
    </source>
</evidence>
<organism evidence="1 2">
    <name type="scientific">Branchiostoma belcheri</name>
    <name type="common">Amphioxus</name>
    <dbReference type="NCBI Taxonomy" id="7741"/>
    <lineage>
        <taxon>Eukaryota</taxon>
        <taxon>Metazoa</taxon>
        <taxon>Chordata</taxon>
        <taxon>Cephalochordata</taxon>
        <taxon>Leptocardii</taxon>
        <taxon>Amphioxiformes</taxon>
        <taxon>Branchiostomatidae</taxon>
        <taxon>Branchiostoma</taxon>
    </lineage>
</organism>
<evidence type="ECO:0000313" key="2">
    <source>
        <dbReference type="RefSeq" id="XP_019632870.1"/>
    </source>
</evidence>
<dbReference type="OrthoDB" id="9997956at2759"/>